<organism evidence="2 3">
    <name type="scientific">Streptomyces candidus</name>
    <dbReference type="NCBI Taxonomy" id="67283"/>
    <lineage>
        <taxon>Bacteria</taxon>
        <taxon>Bacillati</taxon>
        <taxon>Actinomycetota</taxon>
        <taxon>Actinomycetes</taxon>
        <taxon>Kitasatosporales</taxon>
        <taxon>Streptomycetaceae</taxon>
        <taxon>Streptomyces</taxon>
    </lineage>
</organism>
<dbReference type="RefSeq" id="WP_185035538.1">
    <property type="nucleotide sequence ID" value="NZ_BNBN01000017.1"/>
</dbReference>
<name>A0A7X0LSA1_9ACTN</name>
<gene>
    <name evidence="2" type="ORF">HNQ79_005547</name>
</gene>
<accession>A0A7X0LSA1</accession>
<dbReference type="EMBL" id="JACHEM010000017">
    <property type="protein sequence ID" value="MBB6439035.1"/>
    <property type="molecule type" value="Genomic_DNA"/>
</dbReference>
<reference evidence="2 3" key="1">
    <citation type="submission" date="2020-08" db="EMBL/GenBank/DDBJ databases">
        <title>Genomic Encyclopedia of Type Strains, Phase IV (KMG-IV): sequencing the most valuable type-strain genomes for metagenomic binning, comparative biology and taxonomic classification.</title>
        <authorList>
            <person name="Goeker M."/>
        </authorList>
    </citation>
    <scope>NUCLEOTIDE SEQUENCE [LARGE SCALE GENOMIC DNA]</scope>
    <source>
        <strain evidence="2 3">DSM 40141</strain>
    </source>
</reference>
<sequence length="70" mass="7404">MDRLLGIFLAIFGACFAIFSGRFTRGSVASSKEIFGITGGKPMKVFSRIMFILVGSIMAIAGLLMAVGVI</sequence>
<evidence type="ECO:0000256" key="1">
    <source>
        <dbReference type="SAM" id="Phobius"/>
    </source>
</evidence>
<feature type="transmembrane region" description="Helical" evidence="1">
    <location>
        <begin position="47"/>
        <end position="69"/>
    </location>
</feature>
<dbReference type="Proteomes" id="UP000540423">
    <property type="component" value="Unassembled WGS sequence"/>
</dbReference>
<evidence type="ECO:0000313" key="2">
    <source>
        <dbReference type="EMBL" id="MBB6439035.1"/>
    </source>
</evidence>
<keyword evidence="1" id="KW-0472">Membrane</keyword>
<protein>
    <submittedName>
        <fullName evidence="2">Uncharacterized protein</fullName>
    </submittedName>
</protein>
<evidence type="ECO:0000313" key="3">
    <source>
        <dbReference type="Proteomes" id="UP000540423"/>
    </source>
</evidence>
<keyword evidence="3" id="KW-1185">Reference proteome</keyword>
<keyword evidence="1" id="KW-1133">Transmembrane helix</keyword>
<proteinExistence type="predicted"/>
<comment type="caution">
    <text evidence="2">The sequence shown here is derived from an EMBL/GenBank/DDBJ whole genome shotgun (WGS) entry which is preliminary data.</text>
</comment>
<dbReference type="AlphaFoldDB" id="A0A7X0LSA1"/>
<dbReference type="PROSITE" id="PS51257">
    <property type="entry name" value="PROKAR_LIPOPROTEIN"/>
    <property type="match status" value="1"/>
</dbReference>
<keyword evidence="1" id="KW-0812">Transmembrane</keyword>